<dbReference type="InterPro" id="IPR017871">
    <property type="entry name" value="ABC_transporter-like_CS"/>
</dbReference>
<dbReference type="InterPro" id="IPR017911">
    <property type="entry name" value="MacB-like_ATP-bd"/>
</dbReference>
<dbReference type="Pfam" id="PF00005">
    <property type="entry name" value="ABC_tran"/>
    <property type="match status" value="1"/>
</dbReference>
<evidence type="ECO:0000256" key="3">
    <source>
        <dbReference type="ARBA" id="ARBA00022840"/>
    </source>
</evidence>
<keyword evidence="2" id="KW-0547">Nucleotide-binding</keyword>
<dbReference type="PANTHER" id="PTHR24220:SF611">
    <property type="entry name" value="ATP-BINDING COMPONENT OF ABC TRANSPORTER-RELATED"/>
    <property type="match status" value="1"/>
</dbReference>
<gene>
    <name evidence="5" type="ORF">ACK2TP_09355</name>
</gene>
<reference evidence="5 6" key="1">
    <citation type="submission" date="2024-12" db="EMBL/GenBank/DDBJ databases">
        <authorList>
            <person name="Lee Y."/>
        </authorList>
    </citation>
    <scope>NUCLEOTIDE SEQUENCE [LARGE SCALE GENOMIC DNA]</scope>
    <source>
        <strain evidence="5 6">03SUJ4</strain>
    </source>
</reference>
<dbReference type="RefSeq" id="WP_263412528.1">
    <property type="nucleotide sequence ID" value="NZ_BAABBH010000001.1"/>
</dbReference>
<protein>
    <submittedName>
        <fullName evidence="5">ABC transporter ATP-binding protein</fullName>
    </submittedName>
</protein>
<evidence type="ECO:0000259" key="4">
    <source>
        <dbReference type="PROSITE" id="PS50893"/>
    </source>
</evidence>
<sequence length="255" mass="28037">MSSDAELQGDLSPSRVRDAVLLRDVVFRYGKREPVLRIPELRIGLGESVFLYGPSGSGKSTLLSLVAGVLQSTAGTVQVLDQAFDKASAATRDRVRGSRMGYVFQSFNLIPYLSVRQNILLPCELYRERLRHMREGSLHAEVERLAQRLDISALLDERPSTLSVGQQQRVAIARALIGYPALLIADEPTSSLDANRRDEFVALLLEMVEEARQQGNATTLLYVSHDMGLASHFSRTLSLSEINQASQPEGGRAAA</sequence>
<evidence type="ECO:0000313" key="6">
    <source>
        <dbReference type="Proteomes" id="UP001634747"/>
    </source>
</evidence>
<dbReference type="InterPro" id="IPR003439">
    <property type="entry name" value="ABC_transporter-like_ATP-bd"/>
</dbReference>
<dbReference type="PROSITE" id="PS50893">
    <property type="entry name" value="ABC_TRANSPORTER_2"/>
    <property type="match status" value="1"/>
</dbReference>
<dbReference type="CDD" id="cd03255">
    <property type="entry name" value="ABC_MJ0796_LolCDE_FtsE"/>
    <property type="match status" value="1"/>
</dbReference>
<evidence type="ECO:0000313" key="5">
    <source>
        <dbReference type="EMBL" id="MFN2975968.1"/>
    </source>
</evidence>
<dbReference type="SUPFAM" id="SSF52540">
    <property type="entry name" value="P-loop containing nucleoside triphosphate hydrolases"/>
    <property type="match status" value="1"/>
</dbReference>
<keyword evidence="1" id="KW-0813">Transport</keyword>
<dbReference type="InterPro" id="IPR027417">
    <property type="entry name" value="P-loop_NTPase"/>
</dbReference>
<proteinExistence type="predicted"/>
<dbReference type="GO" id="GO:0005524">
    <property type="term" value="F:ATP binding"/>
    <property type="evidence" value="ECO:0007669"/>
    <property type="project" value="UniProtKB-KW"/>
</dbReference>
<keyword evidence="3 5" id="KW-0067">ATP-binding</keyword>
<dbReference type="PROSITE" id="PS00211">
    <property type="entry name" value="ABC_TRANSPORTER_1"/>
    <property type="match status" value="1"/>
</dbReference>
<dbReference type="InterPro" id="IPR003593">
    <property type="entry name" value="AAA+_ATPase"/>
</dbReference>
<feature type="domain" description="ABC transporter" evidence="4">
    <location>
        <begin position="20"/>
        <end position="255"/>
    </location>
</feature>
<dbReference type="Proteomes" id="UP001634747">
    <property type="component" value="Unassembled WGS sequence"/>
</dbReference>
<keyword evidence="6" id="KW-1185">Reference proteome</keyword>
<dbReference type="Gene3D" id="3.40.50.300">
    <property type="entry name" value="P-loop containing nucleotide triphosphate hydrolases"/>
    <property type="match status" value="1"/>
</dbReference>
<organism evidence="5 6">
    <name type="scientific">Terriglobus aquaticus</name>
    <dbReference type="NCBI Taxonomy" id="940139"/>
    <lineage>
        <taxon>Bacteria</taxon>
        <taxon>Pseudomonadati</taxon>
        <taxon>Acidobacteriota</taxon>
        <taxon>Terriglobia</taxon>
        <taxon>Terriglobales</taxon>
        <taxon>Acidobacteriaceae</taxon>
        <taxon>Terriglobus</taxon>
    </lineage>
</organism>
<evidence type="ECO:0000256" key="1">
    <source>
        <dbReference type="ARBA" id="ARBA00022448"/>
    </source>
</evidence>
<dbReference type="InterPro" id="IPR015854">
    <property type="entry name" value="ABC_transpr_LolD-like"/>
</dbReference>
<name>A0ABW9KLC9_9BACT</name>
<comment type="caution">
    <text evidence="5">The sequence shown here is derived from an EMBL/GenBank/DDBJ whole genome shotgun (WGS) entry which is preliminary data.</text>
</comment>
<dbReference type="SMART" id="SM00382">
    <property type="entry name" value="AAA"/>
    <property type="match status" value="1"/>
</dbReference>
<dbReference type="EMBL" id="JBJYXY010000001">
    <property type="protein sequence ID" value="MFN2975968.1"/>
    <property type="molecule type" value="Genomic_DNA"/>
</dbReference>
<accession>A0ABW9KLC9</accession>
<evidence type="ECO:0000256" key="2">
    <source>
        <dbReference type="ARBA" id="ARBA00022741"/>
    </source>
</evidence>
<dbReference type="PANTHER" id="PTHR24220">
    <property type="entry name" value="IMPORT ATP-BINDING PROTEIN"/>
    <property type="match status" value="1"/>
</dbReference>